<evidence type="ECO:0000256" key="5">
    <source>
        <dbReference type="ARBA" id="ARBA00023284"/>
    </source>
</evidence>
<feature type="compositionally biased region" description="Basic and acidic residues" evidence="6">
    <location>
        <begin position="451"/>
        <end position="462"/>
    </location>
</feature>
<feature type="compositionally biased region" description="Low complexity" evidence="6">
    <location>
        <begin position="587"/>
        <end position="604"/>
    </location>
</feature>
<dbReference type="Gene3D" id="3.40.30.10">
    <property type="entry name" value="Glutaredoxin"/>
    <property type="match status" value="1"/>
</dbReference>
<dbReference type="Pfam" id="PF13462">
    <property type="entry name" value="Thioredoxin_4"/>
    <property type="match status" value="1"/>
</dbReference>
<dbReference type="InterPro" id="IPR012336">
    <property type="entry name" value="Thioredoxin-like_fold"/>
</dbReference>
<feature type="chain" id="PRO_5020192242" description="Thioredoxin domain-containing protein" evidence="7">
    <location>
        <begin position="21"/>
        <end position="708"/>
    </location>
</feature>
<dbReference type="InterPro" id="IPR036249">
    <property type="entry name" value="Thioredoxin-like_sf"/>
</dbReference>
<dbReference type="EMBL" id="CP012672">
    <property type="protein sequence ID" value="AUX36846.1"/>
    <property type="molecule type" value="Genomic_DNA"/>
</dbReference>
<sequence>MSFLRWMPPLLALLSIGVTGCPGNSGSSEPKPAPAPEVSVSLPGVDTSSLTPRERREWGAQVSELLSPCPDTPVSIAQCVKEQRPCKACLPAAQLLLKQVKDGRSKKEREDAFRMRFDANKVKTLATEGSPEMGPPDAPVTIVEWADFECPFCRLMSPLLEGLVNRFDGQVRLVFKFYPLQAHVHGEPAARAAIAAMNQGKFWEMHHLLFENQDKLEQADIERYAQRLKLDLVKFRADFVSTETKSRIDKDKKQAEEVGLEGTPLIYINGREVNLQLLTNPGEDLEGWVTLDLELLGKTPRPAPPKPAGAEASAPGAAPPAARRPPPARPLRPARRPLRAAARRAPRPLPVLPSPLSRGSLEGRRPVRLLPDGPALPWDRAPPQGARRRRRGRDRRGQRLDRPAHRLHRRRDDGARSRGGSHHRARHRHRPRRGDPDALQLAHPSGAADPGGEHRDPRDQGRGRRGQAVVRRGRGGDPRLLQGGDPRGVQRLLRPLVPARRARARGHAPARAAARHAAGGRLDRPAHVRPRALQERGEPRPRRHGRSARDHAGQGAPRDGRRRGGAAGPVRVREGSAGAPRLRRPDPGAAAAGPPAGRSAAALAEGSGPRGASDLEAQLTPWSTGRSGASRSSAAARRRGPRRRARPARRLPAARRARRRSAGSRCCRAAATARAKSARRGTGSRSARWRSSSCGCRSRGSRTRCCAG</sequence>
<feature type="compositionally biased region" description="Basic and acidic residues" evidence="6">
    <location>
        <begin position="395"/>
        <end position="416"/>
    </location>
</feature>
<keyword evidence="3" id="KW-0560">Oxidoreductase</keyword>
<organism evidence="9 10">
    <name type="scientific">Sorangium cellulosum</name>
    <name type="common">Polyangium cellulosum</name>
    <dbReference type="NCBI Taxonomy" id="56"/>
    <lineage>
        <taxon>Bacteria</taxon>
        <taxon>Pseudomonadati</taxon>
        <taxon>Myxococcota</taxon>
        <taxon>Polyangia</taxon>
        <taxon>Polyangiales</taxon>
        <taxon>Polyangiaceae</taxon>
        <taxon>Sorangium</taxon>
    </lineage>
</organism>
<evidence type="ECO:0000256" key="4">
    <source>
        <dbReference type="ARBA" id="ARBA00023157"/>
    </source>
</evidence>
<dbReference type="Proteomes" id="UP000295497">
    <property type="component" value="Chromosome"/>
</dbReference>
<protein>
    <recommendedName>
        <fullName evidence="8">Thioredoxin domain-containing protein</fullName>
    </recommendedName>
</protein>
<name>A0A4P2R2D8_SORCE</name>
<feature type="compositionally biased region" description="Low complexity" evidence="6">
    <location>
        <begin position="308"/>
        <end position="321"/>
    </location>
</feature>
<feature type="domain" description="Thioredoxin" evidence="8">
    <location>
        <begin position="86"/>
        <end position="283"/>
    </location>
</feature>
<feature type="compositionally biased region" description="Low complexity" evidence="6">
    <location>
        <begin position="509"/>
        <end position="520"/>
    </location>
</feature>
<dbReference type="PANTHER" id="PTHR13887:SF14">
    <property type="entry name" value="DISULFIDE BOND FORMATION PROTEIN D"/>
    <property type="match status" value="1"/>
</dbReference>
<accession>A0A4P2R2D8</accession>
<feature type="signal peptide" evidence="7">
    <location>
        <begin position="1"/>
        <end position="20"/>
    </location>
</feature>
<evidence type="ECO:0000256" key="6">
    <source>
        <dbReference type="SAM" id="MobiDB-lite"/>
    </source>
</evidence>
<dbReference type="SUPFAM" id="SSF52833">
    <property type="entry name" value="Thioredoxin-like"/>
    <property type="match status" value="1"/>
</dbReference>
<feature type="compositionally biased region" description="Basic and acidic residues" evidence="6">
    <location>
        <begin position="521"/>
        <end position="540"/>
    </location>
</feature>
<feature type="compositionally biased region" description="Low complexity" evidence="6">
    <location>
        <begin position="623"/>
        <end position="635"/>
    </location>
</feature>
<keyword evidence="4" id="KW-1015">Disulfide bond</keyword>
<keyword evidence="5" id="KW-0676">Redox-active center</keyword>
<evidence type="ECO:0000313" key="10">
    <source>
        <dbReference type="Proteomes" id="UP000295497"/>
    </source>
</evidence>
<evidence type="ECO:0000256" key="1">
    <source>
        <dbReference type="ARBA" id="ARBA00005791"/>
    </source>
</evidence>
<reference evidence="9 10" key="1">
    <citation type="submission" date="2015-09" db="EMBL/GenBank/DDBJ databases">
        <title>Sorangium comparison.</title>
        <authorList>
            <person name="Zaburannyi N."/>
            <person name="Bunk B."/>
            <person name="Overmann J."/>
            <person name="Mueller R."/>
        </authorList>
    </citation>
    <scope>NUCLEOTIDE SEQUENCE [LARGE SCALE GENOMIC DNA]</scope>
    <source>
        <strain evidence="9 10">So ce836</strain>
    </source>
</reference>
<feature type="compositionally biased region" description="Basic residues" evidence="6">
    <location>
        <begin position="636"/>
        <end position="662"/>
    </location>
</feature>
<keyword evidence="2 7" id="KW-0732">Signal</keyword>
<evidence type="ECO:0000256" key="2">
    <source>
        <dbReference type="ARBA" id="ARBA00022729"/>
    </source>
</evidence>
<feature type="compositionally biased region" description="Basic residues" evidence="6">
    <location>
        <begin position="419"/>
        <end position="432"/>
    </location>
</feature>
<feature type="region of interest" description="Disordered" evidence="6">
    <location>
        <begin position="22"/>
        <end position="54"/>
    </location>
</feature>
<evidence type="ECO:0000313" key="9">
    <source>
        <dbReference type="EMBL" id="AUX36846.1"/>
    </source>
</evidence>
<proteinExistence type="inferred from homology"/>
<gene>
    <name evidence="9" type="ORF">SOCE836_090640</name>
</gene>
<evidence type="ECO:0000256" key="3">
    <source>
        <dbReference type="ARBA" id="ARBA00023002"/>
    </source>
</evidence>
<dbReference type="PROSITE" id="PS51352">
    <property type="entry name" value="THIOREDOXIN_2"/>
    <property type="match status" value="1"/>
</dbReference>
<dbReference type="AlphaFoldDB" id="A0A4P2R2D8"/>
<comment type="similarity">
    <text evidence="1">Belongs to the thioredoxin family. DsbA subfamily.</text>
</comment>
<feature type="region of interest" description="Disordered" evidence="6">
    <location>
        <begin position="299"/>
        <end position="708"/>
    </location>
</feature>
<evidence type="ECO:0000259" key="8">
    <source>
        <dbReference type="PROSITE" id="PS51352"/>
    </source>
</evidence>
<dbReference type="PANTHER" id="PTHR13887">
    <property type="entry name" value="GLUTATHIONE S-TRANSFERASE KAPPA"/>
    <property type="match status" value="1"/>
</dbReference>
<dbReference type="PROSITE" id="PS51257">
    <property type="entry name" value="PROKAR_LIPOPROTEIN"/>
    <property type="match status" value="1"/>
</dbReference>
<dbReference type="GO" id="GO:0016491">
    <property type="term" value="F:oxidoreductase activity"/>
    <property type="evidence" value="ECO:0007669"/>
    <property type="project" value="UniProtKB-KW"/>
</dbReference>
<feature type="compositionally biased region" description="Low complexity" evidence="6">
    <location>
        <begin position="663"/>
        <end position="708"/>
    </location>
</feature>
<evidence type="ECO:0000256" key="7">
    <source>
        <dbReference type="SAM" id="SignalP"/>
    </source>
</evidence>
<dbReference type="InterPro" id="IPR013766">
    <property type="entry name" value="Thioredoxin_domain"/>
</dbReference>
<feature type="compositionally biased region" description="Basic residues" evidence="6">
    <location>
        <begin position="332"/>
        <end position="346"/>
    </location>
</feature>